<evidence type="ECO:0000256" key="1">
    <source>
        <dbReference type="SAM" id="Phobius"/>
    </source>
</evidence>
<feature type="transmembrane region" description="Helical" evidence="1">
    <location>
        <begin position="53"/>
        <end position="73"/>
    </location>
</feature>
<protein>
    <submittedName>
        <fullName evidence="2">Uncharacterized protein</fullName>
    </submittedName>
</protein>
<evidence type="ECO:0000313" key="3">
    <source>
        <dbReference type="Proteomes" id="UP000005952"/>
    </source>
</evidence>
<accession>N0B0X3</accession>
<reference evidence="2 3" key="1">
    <citation type="journal article" date="2013" name="Genome Announc.">
        <title>Genome sequences for three denitrifying bacterial strains isolated from a uranium- and nitrate-contaminated subsurface environment.</title>
        <authorList>
            <person name="Venkatramanan R."/>
            <person name="Prakash O."/>
            <person name="Woyke T."/>
            <person name="Chain P."/>
            <person name="Goodwin L.A."/>
            <person name="Watson D."/>
            <person name="Brooks S."/>
            <person name="Kostka J.E."/>
            <person name="Green S.J."/>
        </authorList>
    </citation>
    <scope>NUCLEOTIDE SEQUENCE [LARGE SCALE GENOMIC DNA]</scope>
    <source>
        <strain evidence="2 3">1NES1</strain>
    </source>
</reference>
<sequence length="74" mass="8053">MLVSRRRSLASWLQLIGSVGLMMVVLTHIAEAFELMPGMHWGLEASAGHYLDLGSAVLGLTLFPIGYLAHAFAR</sequence>
<keyword evidence="1" id="KW-0812">Transmembrane</keyword>
<dbReference type="HOGENOM" id="CLU_2682821_0_0_5"/>
<dbReference type="EMBL" id="CP005587">
    <property type="protein sequence ID" value="AGK57109.1"/>
    <property type="molecule type" value="Genomic_DNA"/>
</dbReference>
<keyword evidence="1" id="KW-0472">Membrane</keyword>
<keyword evidence="1" id="KW-1133">Transmembrane helix</keyword>
<dbReference type="Proteomes" id="UP000005952">
    <property type="component" value="Chromosome"/>
</dbReference>
<evidence type="ECO:0000313" key="2">
    <source>
        <dbReference type="EMBL" id="AGK57109.1"/>
    </source>
</evidence>
<keyword evidence="3" id="KW-1185">Reference proteome</keyword>
<name>N0B0X3_9HYPH</name>
<dbReference type="KEGG" id="hdt:HYPDE_27148"/>
<organism evidence="2 3">
    <name type="scientific">Hyphomicrobium denitrificans 1NES1</name>
    <dbReference type="NCBI Taxonomy" id="670307"/>
    <lineage>
        <taxon>Bacteria</taxon>
        <taxon>Pseudomonadati</taxon>
        <taxon>Pseudomonadota</taxon>
        <taxon>Alphaproteobacteria</taxon>
        <taxon>Hyphomicrobiales</taxon>
        <taxon>Hyphomicrobiaceae</taxon>
        <taxon>Hyphomicrobium</taxon>
    </lineage>
</organism>
<dbReference type="STRING" id="670307.HYPDE_27148"/>
<feature type="transmembrane region" description="Helical" evidence="1">
    <location>
        <begin position="12"/>
        <end position="33"/>
    </location>
</feature>
<dbReference type="AlphaFoldDB" id="N0B0X3"/>
<gene>
    <name evidence="2" type="ORF">HYPDE_27148</name>
</gene>
<proteinExistence type="predicted"/>